<dbReference type="OrthoDB" id="9800887at2"/>
<protein>
    <submittedName>
        <fullName evidence="6">Intradiol ring-cleavage dioxygenase</fullName>
    </submittedName>
</protein>
<sequence>MSLDRRAALALLGALAVSGLGAVAGSTARTRPDLYDCEGCEAVGERPPLTLGPVWPLAGPAEPGQRLLLSGQVRNADGSRPASGVIIYAHQTNAAGLYANGSNLTQWSRRHGRLRGWVKTGSDGHYEFPTIKPAPYPDRALPAHIHLFIGEPGRRPYYIDDVVFDGEFGVTPAYRAAQELRGGSGIVRLRRRADNTLIAVRDIRLEHHPDR</sequence>
<keyword evidence="4" id="KW-0732">Signal</keyword>
<dbReference type="KEGG" id="sphc:CVN68_03370"/>
<dbReference type="GO" id="GO:0016702">
    <property type="term" value="F:oxidoreductase activity, acting on single donors with incorporation of molecular oxygen, incorporation of two atoms of oxygen"/>
    <property type="evidence" value="ECO:0007669"/>
    <property type="project" value="InterPro"/>
</dbReference>
<evidence type="ECO:0000256" key="4">
    <source>
        <dbReference type="SAM" id="SignalP"/>
    </source>
</evidence>
<keyword evidence="2 6" id="KW-0223">Dioxygenase</keyword>
<keyword evidence="3" id="KW-0560">Oxidoreductase</keyword>
<name>A0A2K8MB78_9SPHN</name>
<dbReference type="GO" id="GO:0008199">
    <property type="term" value="F:ferric iron binding"/>
    <property type="evidence" value="ECO:0007669"/>
    <property type="project" value="InterPro"/>
</dbReference>
<evidence type="ECO:0000256" key="1">
    <source>
        <dbReference type="ARBA" id="ARBA00007825"/>
    </source>
</evidence>
<dbReference type="InterPro" id="IPR000627">
    <property type="entry name" value="Intradiol_dOase_C"/>
</dbReference>
<feature type="domain" description="Intradiol ring-cleavage dioxygenases" evidence="5">
    <location>
        <begin position="61"/>
        <end position="154"/>
    </location>
</feature>
<evidence type="ECO:0000256" key="3">
    <source>
        <dbReference type="ARBA" id="ARBA00023002"/>
    </source>
</evidence>
<dbReference type="InterPro" id="IPR015889">
    <property type="entry name" value="Intradiol_dOase_core"/>
</dbReference>
<evidence type="ECO:0000259" key="5">
    <source>
        <dbReference type="Pfam" id="PF00775"/>
    </source>
</evidence>
<dbReference type="PANTHER" id="PTHR33711:SF10">
    <property type="entry name" value="INTRADIOL RING-CLEAVAGE DIOXYGENASES DOMAIN-CONTAINING PROTEIN"/>
    <property type="match status" value="1"/>
</dbReference>
<proteinExistence type="inferred from homology"/>
<reference evidence="6 7" key="1">
    <citation type="submission" date="2017-11" db="EMBL/GenBank/DDBJ databases">
        <title>Complete genome sequence of Sphingomonas sp. Strain Cra20, a psychrotolerant potential plant growth promoting rhizobacteria.</title>
        <authorList>
            <person name="Luo Y."/>
        </authorList>
    </citation>
    <scope>NUCLEOTIDE SEQUENCE [LARGE SCALE GENOMIC DNA]</scope>
    <source>
        <strain evidence="6 7">Cra20</strain>
    </source>
</reference>
<dbReference type="Proteomes" id="UP000229081">
    <property type="component" value="Chromosome"/>
</dbReference>
<dbReference type="AlphaFoldDB" id="A0A2K8MB78"/>
<dbReference type="RefSeq" id="WP_100280951.1">
    <property type="nucleotide sequence ID" value="NZ_CP024923.1"/>
</dbReference>
<dbReference type="Pfam" id="PF00775">
    <property type="entry name" value="Dioxygenase_C"/>
    <property type="match status" value="1"/>
</dbReference>
<dbReference type="PANTHER" id="PTHR33711">
    <property type="entry name" value="DIOXYGENASE, PUTATIVE (AFU_ORTHOLOGUE AFUA_2G02910)-RELATED"/>
    <property type="match status" value="1"/>
</dbReference>
<keyword evidence="7" id="KW-1185">Reference proteome</keyword>
<evidence type="ECO:0000256" key="2">
    <source>
        <dbReference type="ARBA" id="ARBA00022964"/>
    </source>
</evidence>
<comment type="similarity">
    <text evidence="1">Belongs to the intradiol ring-cleavage dioxygenase family.</text>
</comment>
<gene>
    <name evidence="6" type="ORF">CVN68_03370</name>
</gene>
<accession>A0A2K8MB78</accession>
<dbReference type="InterPro" id="IPR050770">
    <property type="entry name" value="Intradiol_RC_Dioxygenase"/>
</dbReference>
<dbReference type="Gene3D" id="2.60.130.10">
    <property type="entry name" value="Aromatic compound dioxygenase"/>
    <property type="match status" value="1"/>
</dbReference>
<evidence type="ECO:0000313" key="6">
    <source>
        <dbReference type="EMBL" id="ATY31140.1"/>
    </source>
</evidence>
<organism evidence="6 7">
    <name type="scientific">Sphingomonas psychrotolerans</name>
    <dbReference type="NCBI Taxonomy" id="1327635"/>
    <lineage>
        <taxon>Bacteria</taxon>
        <taxon>Pseudomonadati</taxon>
        <taxon>Pseudomonadota</taxon>
        <taxon>Alphaproteobacteria</taxon>
        <taxon>Sphingomonadales</taxon>
        <taxon>Sphingomonadaceae</taxon>
        <taxon>Sphingomonas</taxon>
    </lineage>
</organism>
<dbReference type="EMBL" id="CP024923">
    <property type="protein sequence ID" value="ATY31140.1"/>
    <property type="molecule type" value="Genomic_DNA"/>
</dbReference>
<feature type="signal peptide" evidence="4">
    <location>
        <begin position="1"/>
        <end position="24"/>
    </location>
</feature>
<feature type="chain" id="PRO_5014694264" evidence="4">
    <location>
        <begin position="25"/>
        <end position="211"/>
    </location>
</feature>
<evidence type="ECO:0000313" key="7">
    <source>
        <dbReference type="Proteomes" id="UP000229081"/>
    </source>
</evidence>
<dbReference type="SUPFAM" id="SSF49482">
    <property type="entry name" value="Aromatic compound dioxygenase"/>
    <property type="match status" value="1"/>
</dbReference>